<evidence type="ECO:0000256" key="6">
    <source>
        <dbReference type="ARBA" id="ARBA00022837"/>
    </source>
</evidence>
<dbReference type="SUPFAM" id="SSF53474">
    <property type="entry name" value="alpha/beta-Hydrolases"/>
    <property type="match status" value="1"/>
</dbReference>
<name>A0A9W9CUR3_9PEZI</name>
<accession>A0A9W9CUR3</accession>
<dbReference type="PANTHER" id="PTHR33938:SF8">
    <property type="entry name" value="CARBOXYLIC ESTER HYDROLASE"/>
    <property type="match status" value="1"/>
</dbReference>
<evidence type="ECO:0000313" key="9">
    <source>
        <dbReference type="EMBL" id="KAJ4387812.1"/>
    </source>
</evidence>
<evidence type="ECO:0000256" key="2">
    <source>
        <dbReference type="ARBA" id="ARBA00022487"/>
    </source>
</evidence>
<reference evidence="9" key="1">
    <citation type="submission" date="2022-10" db="EMBL/GenBank/DDBJ databases">
        <title>Tapping the CABI collections for fungal endophytes: first genome assemblies for Collariella, Neodidymelliopsis, Ascochyta clinopodiicola, Didymella pomorum, Didymosphaeria variabile, Neocosmospora piperis and Neocucurbitaria cava.</title>
        <authorList>
            <person name="Hill R."/>
        </authorList>
    </citation>
    <scope>NUCLEOTIDE SEQUENCE</scope>
    <source>
        <strain evidence="9">IMI 355082</strain>
    </source>
</reference>
<keyword evidence="6" id="KW-0106">Calcium</keyword>
<keyword evidence="5 8" id="KW-0378">Hydrolase</keyword>
<keyword evidence="4 8" id="KW-0732">Signal</keyword>
<keyword evidence="3" id="KW-0479">Metal-binding</keyword>
<evidence type="ECO:0000256" key="4">
    <source>
        <dbReference type="ARBA" id="ARBA00022729"/>
    </source>
</evidence>
<dbReference type="Proteomes" id="UP001140453">
    <property type="component" value="Unassembled WGS sequence"/>
</dbReference>
<protein>
    <recommendedName>
        <fullName evidence="8">Carboxylic ester hydrolase</fullName>
        <ecNumber evidence="8">3.1.1.-</ecNumber>
    </recommendedName>
</protein>
<comment type="similarity">
    <text evidence="1 8">Belongs to the tannase family.</text>
</comment>
<dbReference type="EC" id="3.1.1.-" evidence="8"/>
<comment type="caution">
    <text evidence="9">The sequence shown here is derived from an EMBL/GenBank/DDBJ whole genome shotgun (WGS) entry which is preliminary data.</text>
</comment>
<gene>
    <name evidence="9" type="ORF">N0V93_008415</name>
</gene>
<dbReference type="OrthoDB" id="3039123at2759"/>
<keyword evidence="2" id="KW-0719">Serine esterase</keyword>
<evidence type="ECO:0000256" key="3">
    <source>
        <dbReference type="ARBA" id="ARBA00022723"/>
    </source>
</evidence>
<evidence type="ECO:0000256" key="5">
    <source>
        <dbReference type="ARBA" id="ARBA00022801"/>
    </source>
</evidence>
<keyword evidence="7" id="KW-1015">Disulfide bond</keyword>
<dbReference type="EMBL" id="JAPEVB010000005">
    <property type="protein sequence ID" value="KAJ4387812.1"/>
    <property type="molecule type" value="Genomic_DNA"/>
</dbReference>
<keyword evidence="10" id="KW-1185">Reference proteome</keyword>
<evidence type="ECO:0000256" key="1">
    <source>
        <dbReference type="ARBA" id="ARBA00006249"/>
    </source>
</evidence>
<dbReference type="AlphaFoldDB" id="A0A9W9CUR3"/>
<dbReference type="GO" id="GO:0046872">
    <property type="term" value="F:metal ion binding"/>
    <property type="evidence" value="ECO:0007669"/>
    <property type="project" value="UniProtKB-KW"/>
</dbReference>
<organism evidence="9 10">
    <name type="scientific">Gnomoniopsis smithogilvyi</name>
    <dbReference type="NCBI Taxonomy" id="1191159"/>
    <lineage>
        <taxon>Eukaryota</taxon>
        <taxon>Fungi</taxon>
        <taxon>Dikarya</taxon>
        <taxon>Ascomycota</taxon>
        <taxon>Pezizomycotina</taxon>
        <taxon>Sordariomycetes</taxon>
        <taxon>Sordariomycetidae</taxon>
        <taxon>Diaporthales</taxon>
        <taxon>Gnomoniaceae</taxon>
        <taxon>Gnomoniopsis</taxon>
    </lineage>
</organism>
<dbReference type="PANTHER" id="PTHR33938">
    <property type="entry name" value="FERULOYL ESTERASE B-RELATED"/>
    <property type="match status" value="1"/>
</dbReference>
<dbReference type="InterPro" id="IPR029058">
    <property type="entry name" value="AB_hydrolase_fold"/>
</dbReference>
<evidence type="ECO:0000256" key="7">
    <source>
        <dbReference type="ARBA" id="ARBA00023157"/>
    </source>
</evidence>
<evidence type="ECO:0000313" key="10">
    <source>
        <dbReference type="Proteomes" id="UP001140453"/>
    </source>
</evidence>
<proteinExistence type="inferred from homology"/>
<dbReference type="InterPro" id="IPR011118">
    <property type="entry name" value="Tannase/feruloyl_esterase"/>
</dbReference>
<evidence type="ECO:0000256" key="8">
    <source>
        <dbReference type="RuleBase" id="RU361238"/>
    </source>
</evidence>
<feature type="chain" id="PRO_5041017876" description="Carboxylic ester hydrolase" evidence="8">
    <location>
        <begin position="22"/>
        <end position="566"/>
    </location>
</feature>
<dbReference type="GO" id="GO:0030600">
    <property type="term" value="F:feruloyl esterase activity"/>
    <property type="evidence" value="ECO:0007669"/>
    <property type="project" value="UniProtKB-ARBA"/>
</dbReference>
<sequence>MHFSSLTLLAGYAFQATLAKATEEVAHVKRQSPTPAASACTTFQTPTIPGVTVVSVQAARRQGVVVNTTLMGDNGPQRVPPLDICDVNVTLSHGTSGDRVRVEVWMPLNNWNGRFQATGGGGFVAGTFGQAMAPQVAAGFAASSTDAGIPAGTSMTGVIGNQQLYQNFQSLSVHEMALVGKDIVRQFYGRAASFSYWNGCSTGGRQGYVEAEVFPTDFNGILAAAPAINFNRFSAASLWPTVAQASMGGFMDQCTFQVMRNAHIAACDVTADDSVRDGIIQNPFTCNFNVMSMVGAQATGCASGTITAQQASAYASILAGPRAVNGTQLWYGWLPGTNFTLGSAASWTGNFIVQQAGLSNGTINAANFEQVFDRSVQFFNNNLSATNANLTPFKNAGGKLLTWHGLYDNMIFPSGTLDYHQRVINTLGGANNVDSFYRVFEAPGVGHCGNGVGPVPLNPINSLVDWVERGIAPETLPAMKVNGSQIIRRNVCRVGFSPRFMGGDANVAQSWTCQSAQQNFTVLDADEGGLGGSTTEATTLSSKASSLGHQFWLAIAAGLTSLVYAL</sequence>
<dbReference type="Pfam" id="PF07519">
    <property type="entry name" value="Tannase"/>
    <property type="match status" value="1"/>
</dbReference>
<feature type="signal peptide" evidence="8">
    <location>
        <begin position="1"/>
        <end position="21"/>
    </location>
</feature>